<protein>
    <submittedName>
        <fullName evidence="4">Polyprenyl synthetase family protein</fullName>
    </submittedName>
</protein>
<comment type="caution">
    <text evidence="4">The sequence shown here is derived from an EMBL/GenBank/DDBJ whole genome shotgun (WGS) entry which is preliminary data.</text>
</comment>
<reference evidence="4 5" key="2">
    <citation type="submission" date="2019-08" db="EMBL/GenBank/DDBJ databases">
        <title>Jejuicoccus antrihumi gen. nov., sp. nov., a new member of the family Dermacoccaceae isolated from a cave.</title>
        <authorList>
            <person name="Schumann P."/>
            <person name="Kim I.S."/>
        </authorList>
    </citation>
    <scope>NUCLEOTIDE SEQUENCE [LARGE SCALE GENOMIC DNA]</scope>
    <source>
        <strain evidence="4 5">C5-26</strain>
    </source>
</reference>
<keyword evidence="2" id="KW-0460">Magnesium</keyword>
<dbReference type="OrthoDB" id="4497239at2"/>
<dbReference type="AlphaFoldDB" id="A0A563E5W1"/>
<dbReference type="Gene3D" id="1.10.600.10">
    <property type="entry name" value="Farnesyl Diphosphate Synthase"/>
    <property type="match status" value="1"/>
</dbReference>
<dbReference type="InterPro" id="IPR033749">
    <property type="entry name" value="Polyprenyl_synt_CS"/>
</dbReference>
<dbReference type="Proteomes" id="UP000320244">
    <property type="component" value="Unassembled WGS sequence"/>
</dbReference>
<dbReference type="PROSITE" id="PS00723">
    <property type="entry name" value="POLYPRENYL_SYNTHASE_1"/>
    <property type="match status" value="1"/>
</dbReference>
<dbReference type="PANTHER" id="PTHR12001:SF71">
    <property type="entry name" value="(2E,6E)-FARNESYL DIPHOSPHATE SYNTHASE"/>
    <property type="match status" value="1"/>
</dbReference>
<gene>
    <name evidence="4" type="ORF">FGL98_05610</name>
</gene>
<dbReference type="Pfam" id="PF00348">
    <property type="entry name" value="polyprenyl_synt"/>
    <property type="match status" value="1"/>
</dbReference>
<dbReference type="GO" id="GO:0004659">
    <property type="term" value="F:prenyltransferase activity"/>
    <property type="evidence" value="ECO:0007669"/>
    <property type="project" value="InterPro"/>
</dbReference>
<keyword evidence="5" id="KW-1185">Reference proteome</keyword>
<evidence type="ECO:0000256" key="2">
    <source>
        <dbReference type="ARBA" id="ARBA00022842"/>
    </source>
</evidence>
<name>A0A563E5W1_9MICO</name>
<dbReference type="PANTHER" id="PTHR12001">
    <property type="entry name" value="GERANYLGERANYL PYROPHOSPHATE SYNTHASE"/>
    <property type="match status" value="1"/>
</dbReference>
<proteinExistence type="inferred from homology"/>
<dbReference type="RefSeq" id="WP_146315746.1">
    <property type="nucleotide sequence ID" value="NZ_VCQV01000005.1"/>
</dbReference>
<dbReference type="EMBL" id="VCQV01000005">
    <property type="protein sequence ID" value="TWP37679.1"/>
    <property type="molecule type" value="Genomic_DNA"/>
</dbReference>
<evidence type="ECO:0000256" key="1">
    <source>
        <dbReference type="ARBA" id="ARBA00022723"/>
    </source>
</evidence>
<comment type="similarity">
    <text evidence="3">Belongs to the FPP/GGPP synthase family.</text>
</comment>
<dbReference type="SUPFAM" id="SSF48576">
    <property type="entry name" value="Terpenoid synthases"/>
    <property type="match status" value="1"/>
</dbReference>
<accession>A0A563E5W1</accession>
<dbReference type="CDD" id="cd00685">
    <property type="entry name" value="Trans_IPPS_HT"/>
    <property type="match status" value="1"/>
</dbReference>
<dbReference type="GO" id="GO:0008299">
    <property type="term" value="P:isoprenoid biosynthetic process"/>
    <property type="evidence" value="ECO:0007669"/>
    <property type="project" value="InterPro"/>
</dbReference>
<sequence>MNGPDRALDETRSLVVPALRKAVDRLDPQLRKVVAYHLGWVDEHGDPTVEDGGKAVRPTLALAGARAVGADPSAVVAGAVAVELVHNFSLVHDDIMDRDVTRRHRPTVWSIWGEPTAILAGDAMASLAREVVLEDTGTGAPRAALMLERATRTLIHGQVQDMEFEERGTVPLAECEAMSTRKTSSLLAASTVIGALLADADRDLVRPLWSYGIHVGLAFQLIDDVLGIWGDPKVTGKSNHSDLRAKKKSLPMTWALEQGSADADRLRAWLTTGGTTESEIASAVDALDRLRAKDWAEHRAADLVDAAKNDLDGTALVRDAVDELCELADFICARKA</sequence>
<dbReference type="InterPro" id="IPR000092">
    <property type="entry name" value="Polyprenyl_synt"/>
</dbReference>
<keyword evidence="1" id="KW-0479">Metal-binding</keyword>
<reference evidence="4 5" key="1">
    <citation type="submission" date="2019-05" db="EMBL/GenBank/DDBJ databases">
        <authorList>
            <person name="Lee S.D."/>
        </authorList>
    </citation>
    <scope>NUCLEOTIDE SEQUENCE [LARGE SCALE GENOMIC DNA]</scope>
    <source>
        <strain evidence="4 5">C5-26</strain>
    </source>
</reference>
<evidence type="ECO:0000313" key="5">
    <source>
        <dbReference type="Proteomes" id="UP000320244"/>
    </source>
</evidence>
<dbReference type="SFLD" id="SFLDS00005">
    <property type="entry name" value="Isoprenoid_Synthase_Type_I"/>
    <property type="match status" value="1"/>
</dbReference>
<dbReference type="GO" id="GO:0046872">
    <property type="term" value="F:metal ion binding"/>
    <property type="evidence" value="ECO:0007669"/>
    <property type="project" value="UniProtKB-KW"/>
</dbReference>
<organism evidence="4 5">
    <name type="scientific">Leekyejoonella antrihumi</name>
    <dbReference type="NCBI Taxonomy" id="1660198"/>
    <lineage>
        <taxon>Bacteria</taxon>
        <taxon>Bacillati</taxon>
        <taxon>Actinomycetota</taxon>
        <taxon>Actinomycetes</taxon>
        <taxon>Micrococcales</taxon>
        <taxon>Dermacoccaceae</taxon>
        <taxon>Leekyejoonella</taxon>
    </lineage>
</organism>
<dbReference type="SFLD" id="SFLDG01017">
    <property type="entry name" value="Polyprenyl_Transferase_Like"/>
    <property type="match status" value="1"/>
</dbReference>
<dbReference type="InterPro" id="IPR008949">
    <property type="entry name" value="Isoprenoid_synthase_dom_sf"/>
</dbReference>
<evidence type="ECO:0000256" key="3">
    <source>
        <dbReference type="RuleBase" id="RU004466"/>
    </source>
</evidence>
<keyword evidence="3" id="KW-0808">Transferase</keyword>
<dbReference type="PROSITE" id="PS00444">
    <property type="entry name" value="POLYPRENYL_SYNTHASE_2"/>
    <property type="match status" value="1"/>
</dbReference>
<evidence type="ECO:0000313" key="4">
    <source>
        <dbReference type="EMBL" id="TWP37679.1"/>
    </source>
</evidence>